<dbReference type="OrthoDB" id="9799912at2"/>
<dbReference type="InterPro" id="IPR018669">
    <property type="entry name" value="Toxin_HigB"/>
</dbReference>
<protein>
    <submittedName>
        <fullName evidence="1">Addiction module toxin RelE</fullName>
    </submittedName>
</protein>
<dbReference type="EMBL" id="MDZA01000130">
    <property type="protein sequence ID" value="OGX90584.1"/>
    <property type="molecule type" value="Genomic_DNA"/>
</dbReference>
<accession>A0A1G1TI79</accession>
<sequence length="97" mass="11421">MVIISQKPLRAFWEQHPDAKEALSAWCAFVQESDWARHADVIQAYNTAEYTRDGRYVFNVRGNRYRLVARLHFATRTVFIRFVGTHQQYDNIDADTV</sequence>
<name>A0A1G1TI79_9BACT</name>
<dbReference type="Pfam" id="PF09907">
    <property type="entry name" value="HigB_toxin"/>
    <property type="match status" value="1"/>
</dbReference>
<dbReference type="GO" id="GO:0110001">
    <property type="term" value="C:toxin-antitoxin complex"/>
    <property type="evidence" value="ECO:0007669"/>
    <property type="project" value="InterPro"/>
</dbReference>
<dbReference type="GO" id="GO:0003723">
    <property type="term" value="F:RNA binding"/>
    <property type="evidence" value="ECO:0007669"/>
    <property type="project" value="InterPro"/>
</dbReference>
<dbReference type="Proteomes" id="UP000177506">
    <property type="component" value="Unassembled WGS sequence"/>
</dbReference>
<evidence type="ECO:0000313" key="1">
    <source>
        <dbReference type="EMBL" id="OGX90584.1"/>
    </source>
</evidence>
<organism evidence="1 2">
    <name type="scientific">Hymenobacter coccineus</name>
    <dbReference type="NCBI Taxonomy" id="1908235"/>
    <lineage>
        <taxon>Bacteria</taxon>
        <taxon>Pseudomonadati</taxon>
        <taxon>Bacteroidota</taxon>
        <taxon>Cytophagia</taxon>
        <taxon>Cytophagales</taxon>
        <taxon>Hymenobacteraceae</taxon>
        <taxon>Hymenobacter</taxon>
    </lineage>
</organism>
<keyword evidence="2" id="KW-1185">Reference proteome</keyword>
<comment type="caution">
    <text evidence="1">The sequence shown here is derived from an EMBL/GenBank/DDBJ whole genome shotgun (WGS) entry which is preliminary data.</text>
</comment>
<evidence type="ECO:0000313" key="2">
    <source>
        <dbReference type="Proteomes" id="UP000177506"/>
    </source>
</evidence>
<gene>
    <name evidence="1" type="ORF">BEN49_22330</name>
</gene>
<dbReference type="GO" id="GO:0004519">
    <property type="term" value="F:endonuclease activity"/>
    <property type="evidence" value="ECO:0007669"/>
    <property type="project" value="InterPro"/>
</dbReference>
<dbReference type="RefSeq" id="WP_070742795.1">
    <property type="nucleotide sequence ID" value="NZ_MDZA01000130.1"/>
</dbReference>
<proteinExistence type="predicted"/>
<reference evidence="1 2" key="1">
    <citation type="submission" date="2016-08" db="EMBL/GenBank/DDBJ databases">
        <title>Hymenobacter coccineus sp. nov., Hymenobacter lapidarius sp. nov. and Hymenobacter glacialis sp. nov., isolated from Antarctic soil.</title>
        <authorList>
            <person name="Sedlacek I."/>
            <person name="Kralova S."/>
            <person name="Kyrova K."/>
            <person name="Maslanova I."/>
            <person name="Stankova E."/>
            <person name="Vrbovska V."/>
            <person name="Nemec M."/>
            <person name="Bartak M."/>
            <person name="Svec P."/>
            <person name="Busse H.-J."/>
            <person name="Pantucek R."/>
        </authorList>
    </citation>
    <scope>NUCLEOTIDE SEQUENCE [LARGE SCALE GENOMIC DNA]</scope>
    <source>
        <strain evidence="1 2">CCM 8649</strain>
    </source>
</reference>
<dbReference type="AlphaFoldDB" id="A0A1G1TI79"/>